<comment type="caution">
    <text evidence="1">The sequence shown here is derived from an EMBL/GenBank/DDBJ whole genome shotgun (WGS) entry which is preliminary data.</text>
</comment>
<gene>
    <name evidence="1" type="ORF">VZ94_02105</name>
</gene>
<sequence length="59" mass="6788">MEGTVEQEGHDAKQDCSMAKRLLSARQQHMQHLVKQKKGALRPFLVEANRVKRLAVMMQ</sequence>
<protein>
    <submittedName>
        <fullName evidence="1">Uncharacterized protein</fullName>
    </submittedName>
</protein>
<reference evidence="1 2" key="2">
    <citation type="journal article" date="2016" name="Microb. Ecol.">
        <title>Genome Characteristics of a Novel Type I Methanotroph (Sn10-6) Isolated from a Flooded Indian Rice Field.</title>
        <authorList>
            <person name="Rahalkar M.C."/>
            <person name="Pandit P.S."/>
            <person name="Dhakephalkar P.K."/>
            <person name="Pore S."/>
            <person name="Arora P."/>
            <person name="Kapse N."/>
        </authorList>
    </citation>
    <scope>NUCLEOTIDE SEQUENCE [LARGE SCALE GENOMIC DNA]</scope>
    <source>
        <strain evidence="1 2">Sn10-6</strain>
    </source>
</reference>
<keyword evidence="2" id="KW-1185">Reference proteome</keyword>
<dbReference type="Proteomes" id="UP000033684">
    <property type="component" value="Unassembled WGS sequence"/>
</dbReference>
<organism evidence="1 2">
    <name type="scientific">Methylocucumis oryzae</name>
    <dbReference type="NCBI Taxonomy" id="1632867"/>
    <lineage>
        <taxon>Bacteria</taxon>
        <taxon>Pseudomonadati</taxon>
        <taxon>Pseudomonadota</taxon>
        <taxon>Gammaproteobacteria</taxon>
        <taxon>Methylococcales</taxon>
        <taxon>Methylococcaceae</taxon>
        <taxon>Methylocucumis</taxon>
    </lineage>
</organism>
<evidence type="ECO:0000313" key="1">
    <source>
        <dbReference type="EMBL" id="KJV07864.1"/>
    </source>
</evidence>
<reference evidence="2" key="1">
    <citation type="submission" date="2015-03" db="EMBL/GenBank/DDBJ databases">
        <title>Draft genome sequence of a novel methanotroph (Sn10-6) isolated from flooded ricefield rhizosphere in India.</title>
        <authorList>
            <person name="Pandit P.S."/>
            <person name="Pore S.D."/>
            <person name="Arora P."/>
            <person name="Kapse N.G."/>
            <person name="Dhakephalkar P.K."/>
            <person name="Rahalkar M.C."/>
        </authorList>
    </citation>
    <scope>NUCLEOTIDE SEQUENCE [LARGE SCALE GENOMIC DNA]</scope>
    <source>
        <strain evidence="2">Sn10-6</strain>
    </source>
</reference>
<proteinExistence type="predicted"/>
<dbReference type="EMBL" id="LAJX01000015">
    <property type="protein sequence ID" value="KJV07864.1"/>
    <property type="molecule type" value="Genomic_DNA"/>
</dbReference>
<dbReference type="AlphaFoldDB" id="A0A0F3IQK3"/>
<name>A0A0F3IQK3_9GAMM</name>
<evidence type="ECO:0000313" key="2">
    <source>
        <dbReference type="Proteomes" id="UP000033684"/>
    </source>
</evidence>
<accession>A0A0F3IQK3</accession>